<dbReference type="PANTHER" id="PTHR43394">
    <property type="entry name" value="ATP-DEPENDENT PERMEASE MDL1, MITOCHONDRIAL"/>
    <property type="match status" value="1"/>
</dbReference>
<dbReference type="InterPro" id="IPR011527">
    <property type="entry name" value="ABC1_TM_dom"/>
</dbReference>
<name>A0A6P1E7J5_LENHI</name>
<proteinExistence type="predicted"/>
<dbReference type="InterPro" id="IPR036640">
    <property type="entry name" value="ABC1_TM_sf"/>
</dbReference>
<dbReference type="CDD" id="cd18548">
    <property type="entry name" value="ABC_6TM_Tm287_like"/>
    <property type="match status" value="1"/>
</dbReference>
<feature type="transmembrane region" description="Helical" evidence="9">
    <location>
        <begin position="273"/>
        <end position="291"/>
    </location>
</feature>
<evidence type="ECO:0000259" key="11">
    <source>
        <dbReference type="PROSITE" id="PS50929"/>
    </source>
</evidence>
<dbReference type="GO" id="GO:0015421">
    <property type="term" value="F:ABC-type oligopeptide transporter activity"/>
    <property type="evidence" value="ECO:0007669"/>
    <property type="project" value="TreeGrafter"/>
</dbReference>
<dbReference type="Proteomes" id="UP000465035">
    <property type="component" value="Chromosome"/>
</dbReference>
<dbReference type="GeneID" id="69058010"/>
<dbReference type="PROSITE" id="PS50893">
    <property type="entry name" value="ABC_TRANSPORTER_2"/>
    <property type="match status" value="1"/>
</dbReference>
<gene>
    <name evidence="12" type="ORF">GQR93_06530</name>
</gene>
<dbReference type="Gene3D" id="3.40.50.300">
    <property type="entry name" value="P-loop containing nucleotide triphosphate hydrolases"/>
    <property type="match status" value="1"/>
</dbReference>
<evidence type="ECO:0000256" key="6">
    <source>
        <dbReference type="ARBA" id="ARBA00022840"/>
    </source>
</evidence>
<sequence>MKSRVSYLAVFGAVVFLLLQVSSDLYLPTVTSNVIDKGIAQNNIGYIWSEGFKMLFVSFCGVLAAGGNIFFAATQSMKMGQHIRDDMFQKITRFSQEDMDHFGAASLDTRTTNDVVQIQNVMVQILRMMLMAPLMLLGASVMSYVKSPDLTTIFIICLPLVALIVGGLMYYVVPLFKTMQKKKDRINLIFGEALGGVRTIRSFNRDDYENQRFDAANKDFAKTGIKAFTIVSFIIPIITIIFSFINVAIVWFGADMISNRTLAVGNLVAFMTYSGQILFSFMMLSMIFVFLPRASASAARIIEVLEVKDTITDPDTPQPLSHHEAEPSLEFDNVYFRYSSAEQQTLQNVSFKVHGGQTLAIIGGTGSGKSTLINLIPRLIEPEKGMVKVNGFEIDKLTQHDLHSLISINQQKAVLFSGTVRENMLYGKQDATDDDIWHALEVAQATEFITQDNGGLDAHVDQNGDNYSGGQKQRLAIARTILKPADIYIFDDSFSALDFETDAKLRMALRTDKQIQRAITVIVAQRISTVADADLILILDNCQVVGEGSHKQLAASNSVYQDILRSQIGEQGGINNANTTS</sequence>
<feature type="domain" description="ABC transporter" evidence="10">
    <location>
        <begin position="329"/>
        <end position="566"/>
    </location>
</feature>
<feature type="transmembrane region" description="Helical" evidence="9">
    <location>
        <begin position="125"/>
        <end position="145"/>
    </location>
</feature>
<accession>A0A6P1E7J5</accession>
<reference evidence="12 13" key="1">
    <citation type="submission" date="2019-12" db="EMBL/GenBank/DDBJ databases">
        <title>Lactobacillus hilgardii FLUB.</title>
        <authorList>
            <person name="Gustaw K."/>
        </authorList>
    </citation>
    <scope>NUCLEOTIDE SEQUENCE [LARGE SCALE GENOMIC DNA]</scope>
    <source>
        <strain evidence="12 13">FLUB</strain>
    </source>
</reference>
<dbReference type="GO" id="GO:0005524">
    <property type="term" value="F:ATP binding"/>
    <property type="evidence" value="ECO:0007669"/>
    <property type="project" value="UniProtKB-KW"/>
</dbReference>
<evidence type="ECO:0000259" key="10">
    <source>
        <dbReference type="PROSITE" id="PS50893"/>
    </source>
</evidence>
<keyword evidence="3" id="KW-1003">Cell membrane</keyword>
<dbReference type="SUPFAM" id="SSF52540">
    <property type="entry name" value="P-loop containing nucleoside triphosphate hydrolases"/>
    <property type="match status" value="1"/>
</dbReference>
<evidence type="ECO:0000256" key="3">
    <source>
        <dbReference type="ARBA" id="ARBA00022475"/>
    </source>
</evidence>
<dbReference type="InterPro" id="IPR003593">
    <property type="entry name" value="AAA+_ATPase"/>
</dbReference>
<evidence type="ECO:0000256" key="2">
    <source>
        <dbReference type="ARBA" id="ARBA00022448"/>
    </source>
</evidence>
<feature type="transmembrane region" description="Helical" evidence="9">
    <location>
        <begin position="151"/>
        <end position="173"/>
    </location>
</feature>
<protein>
    <submittedName>
        <fullName evidence="12">ATP-binding cassette domain-containing protein</fullName>
    </submittedName>
</protein>
<dbReference type="Gene3D" id="1.20.1560.10">
    <property type="entry name" value="ABC transporter type 1, transmembrane domain"/>
    <property type="match status" value="1"/>
</dbReference>
<keyword evidence="7 9" id="KW-1133">Transmembrane helix</keyword>
<dbReference type="EMBL" id="CP047121">
    <property type="protein sequence ID" value="QHB53396.1"/>
    <property type="molecule type" value="Genomic_DNA"/>
</dbReference>
<feature type="transmembrane region" description="Helical" evidence="9">
    <location>
        <begin position="54"/>
        <end position="74"/>
    </location>
</feature>
<dbReference type="SMR" id="A0A6P1E7J5"/>
<dbReference type="Pfam" id="PF00664">
    <property type="entry name" value="ABC_membrane"/>
    <property type="match status" value="1"/>
</dbReference>
<keyword evidence="6 12" id="KW-0067">ATP-binding</keyword>
<dbReference type="Pfam" id="PF00005">
    <property type="entry name" value="ABC_tran"/>
    <property type="match status" value="1"/>
</dbReference>
<evidence type="ECO:0000256" key="8">
    <source>
        <dbReference type="ARBA" id="ARBA00023136"/>
    </source>
</evidence>
<keyword evidence="4 9" id="KW-0812">Transmembrane</keyword>
<evidence type="ECO:0000313" key="13">
    <source>
        <dbReference type="Proteomes" id="UP000465035"/>
    </source>
</evidence>
<dbReference type="AlphaFoldDB" id="A0A6P1E7J5"/>
<evidence type="ECO:0000256" key="9">
    <source>
        <dbReference type="SAM" id="Phobius"/>
    </source>
</evidence>
<evidence type="ECO:0000313" key="12">
    <source>
        <dbReference type="EMBL" id="QHB53396.1"/>
    </source>
</evidence>
<dbReference type="PROSITE" id="PS50929">
    <property type="entry name" value="ABC_TM1F"/>
    <property type="match status" value="1"/>
</dbReference>
<dbReference type="SUPFAM" id="SSF90123">
    <property type="entry name" value="ABC transporter transmembrane region"/>
    <property type="match status" value="1"/>
</dbReference>
<evidence type="ECO:0000256" key="1">
    <source>
        <dbReference type="ARBA" id="ARBA00004651"/>
    </source>
</evidence>
<dbReference type="GO" id="GO:0016887">
    <property type="term" value="F:ATP hydrolysis activity"/>
    <property type="evidence" value="ECO:0007669"/>
    <property type="project" value="InterPro"/>
</dbReference>
<dbReference type="PROSITE" id="PS00211">
    <property type="entry name" value="ABC_TRANSPORTER_1"/>
    <property type="match status" value="1"/>
</dbReference>
<dbReference type="PANTHER" id="PTHR43394:SF1">
    <property type="entry name" value="ATP-BINDING CASSETTE SUB-FAMILY B MEMBER 10, MITOCHONDRIAL"/>
    <property type="match status" value="1"/>
</dbReference>
<feature type="transmembrane region" description="Helical" evidence="9">
    <location>
        <begin position="227"/>
        <end position="253"/>
    </location>
</feature>
<comment type="subcellular location">
    <subcellularLocation>
        <location evidence="1">Cell membrane</location>
        <topology evidence="1">Multi-pass membrane protein</topology>
    </subcellularLocation>
</comment>
<dbReference type="InterPro" id="IPR003439">
    <property type="entry name" value="ABC_transporter-like_ATP-bd"/>
</dbReference>
<keyword evidence="2" id="KW-0813">Transport</keyword>
<feature type="domain" description="ABC transmembrane type-1" evidence="11">
    <location>
        <begin position="11"/>
        <end position="293"/>
    </location>
</feature>
<dbReference type="InterPro" id="IPR017871">
    <property type="entry name" value="ABC_transporter-like_CS"/>
</dbReference>
<evidence type="ECO:0000256" key="7">
    <source>
        <dbReference type="ARBA" id="ARBA00022989"/>
    </source>
</evidence>
<organism evidence="12 13">
    <name type="scientific">Lentilactobacillus hilgardii</name>
    <name type="common">Lactobacillus hilgardii</name>
    <dbReference type="NCBI Taxonomy" id="1588"/>
    <lineage>
        <taxon>Bacteria</taxon>
        <taxon>Bacillati</taxon>
        <taxon>Bacillota</taxon>
        <taxon>Bacilli</taxon>
        <taxon>Lactobacillales</taxon>
        <taxon>Lactobacillaceae</taxon>
        <taxon>Lentilactobacillus</taxon>
    </lineage>
</organism>
<evidence type="ECO:0000256" key="5">
    <source>
        <dbReference type="ARBA" id="ARBA00022741"/>
    </source>
</evidence>
<keyword evidence="5" id="KW-0547">Nucleotide-binding</keyword>
<dbReference type="InterPro" id="IPR039421">
    <property type="entry name" value="Type_1_exporter"/>
</dbReference>
<dbReference type="GO" id="GO:0005886">
    <property type="term" value="C:plasma membrane"/>
    <property type="evidence" value="ECO:0007669"/>
    <property type="project" value="UniProtKB-SubCell"/>
</dbReference>
<keyword evidence="8 9" id="KW-0472">Membrane</keyword>
<dbReference type="InterPro" id="IPR027417">
    <property type="entry name" value="P-loop_NTPase"/>
</dbReference>
<dbReference type="FunFam" id="3.40.50.300:FF:000854">
    <property type="entry name" value="Multidrug ABC transporter ATP-binding protein"/>
    <property type="match status" value="1"/>
</dbReference>
<dbReference type="SMART" id="SM00382">
    <property type="entry name" value="AAA"/>
    <property type="match status" value="1"/>
</dbReference>
<dbReference type="RefSeq" id="WP_159298829.1">
    <property type="nucleotide sequence ID" value="NZ_CP047121.1"/>
</dbReference>
<evidence type="ECO:0000256" key="4">
    <source>
        <dbReference type="ARBA" id="ARBA00022692"/>
    </source>
</evidence>